<keyword evidence="2" id="KW-1185">Reference proteome</keyword>
<accession>D7TB58</accession>
<proteinExistence type="predicted"/>
<evidence type="ECO:0000313" key="2">
    <source>
        <dbReference type="Proteomes" id="UP000009183"/>
    </source>
</evidence>
<dbReference type="HOGENOM" id="CLU_3243210_0_0_1"/>
<dbReference type="InParanoid" id="D7TB58"/>
<dbReference type="EMBL" id="FN595756">
    <property type="protein sequence ID" value="CBI27893.3"/>
    <property type="molecule type" value="Genomic_DNA"/>
</dbReference>
<dbReference type="Proteomes" id="UP000009183">
    <property type="component" value="Chromosome 11"/>
</dbReference>
<sequence>METGFLAPERHEDVAGSALPRTSHFIKLKKIVKYWQEMPNPYW</sequence>
<reference evidence="2" key="1">
    <citation type="journal article" date="2007" name="Nature">
        <title>The grapevine genome sequence suggests ancestral hexaploidization in major angiosperm phyla.</title>
        <authorList>
            <consortium name="The French-Italian Public Consortium for Grapevine Genome Characterization."/>
            <person name="Jaillon O."/>
            <person name="Aury J.-M."/>
            <person name="Noel B."/>
            <person name="Policriti A."/>
            <person name="Clepet C."/>
            <person name="Casagrande A."/>
            <person name="Choisne N."/>
            <person name="Aubourg S."/>
            <person name="Vitulo N."/>
            <person name="Jubin C."/>
            <person name="Vezzi A."/>
            <person name="Legeai F."/>
            <person name="Hugueney P."/>
            <person name="Dasilva C."/>
            <person name="Horner D."/>
            <person name="Mica E."/>
            <person name="Jublot D."/>
            <person name="Poulain J."/>
            <person name="Bruyere C."/>
            <person name="Billault A."/>
            <person name="Segurens B."/>
            <person name="Gouyvenoux M."/>
            <person name="Ugarte E."/>
            <person name="Cattonaro F."/>
            <person name="Anthouard V."/>
            <person name="Vico V."/>
            <person name="Del Fabbro C."/>
            <person name="Alaux M."/>
            <person name="Di Gaspero G."/>
            <person name="Dumas V."/>
            <person name="Felice N."/>
            <person name="Paillard S."/>
            <person name="Juman I."/>
            <person name="Moroldo M."/>
            <person name="Scalabrin S."/>
            <person name="Canaguier A."/>
            <person name="Le Clainche I."/>
            <person name="Malacrida G."/>
            <person name="Durand E."/>
            <person name="Pesole G."/>
            <person name="Laucou V."/>
            <person name="Chatelet P."/>
            <person name="Merdinoglu D."/>
            <person name="Delledonne M."/>
            <person name="Pezzotti M."/>
            <person name="Lecharny A."/>
            <person name="Scarpelli C."/>
            <person name="Artiguenave F."/>
            <person name="Pe M.E."/>
            <person name="Valle G."/>
            <person name="Morgante M."/>
            <person name="Caboche M."/>
            <person name="Adam-Blondon A.-F."/>
            <person name="Weissenbach J."/>
            <person name="Quetier F."/>
            <person name="Wincker P."/>
        </authorList>
    </citation>
    <scope>NUCLEOTIDE SEQUENCE [LARGE SCALE GENOMIC DNA]</scope>
    <source>
        <strain evidence="2">cv. Pinot noir / PN40024</strain>
    </source>
</reference>
<gene>
    <name evidence="1" type="ordered locus">VIT_11s0016g02000</name>
</gene>
<name>D7TB58_VITVI</name>
<dbReference type="AlphaFoldDB" id="D7TB58"/>
<evidence type="ECO:0000313" key="1">
    <source>
        <dbReference type="EMBL" id="CBI27893.3"/>
    </source>
</evidence>
<organism evidence="1 2">
    <name type="scientific">Vitis vinifera</name>
    <name type="common">Grape</name>
    <dbReference type="NCBI Taxonomy" id="29760"/>
    <lineage>
        <taxon>Eukaryota</taxon>
        <taxon>Viridiplantae</taxon>
        <taxon>Streptophyta</taxon>
        <taxon>Embryophyta</taxon>
        <taxon>Tracheophyta</taxon>
        <taxon>Spermatophyta</taxon>
        <taxon>Magnoliopsida</taxon>
        <taxon>eudicotyledons</taxon>
        <taxon>Gunneridae</taxon>
        <taxon>Pentapetalae</taxon>
        <taxon>rosids</taxon>
        <taxon>Vitales</taxon>
        <taxon>Vitaceae</taxon>
        <taxon>Viteae</taxon>
        <taxon>Vitis</taxon>
    </lineage>
</organism>
<dbReference type="PaxDb" id="29760-VIT_11s0016g02000.t01"/>
<protein>
    <submittedName>
        <fullName evidence="1">Uncharacterized protein</fullName>
    </submittedName>
</protein>